<organism evidence="1 2">
    <name type="scientific">Paenibacillus agilis</name>
    <dbReference type="NCBI Taxonomy" id="3020863"/>
    <lineage>
        <taxon>Bacteria</taxon>
        <taxon>Bacillati</taxon>
        <taxon>Bacillota</taxon>
        <taxon>Bacilli</taxon>
        <taxon>Bacillales</taxon>
        <taxon>Paenibacillaceae</taxon>
        <taxon>Paenibacillus</taxon>
    </lineage>
</organism>
<dbReference type="AlphaFoldDB" id="A0A559IC59"/>
<evidence type="ECO:0000313" key="2">
    <source>
        <dbReference type="Proteomes" id="UP000318102"/>
    </source>
</evidence>
<dbReference type="OrthoDB" id="2971377at2"/>
<keyword evidence="2" id="KW-1185">Reference proteome</keyword>
<evidence type="ECO:0000313" key="1">
    <source>
        <dbReference type="EMBL" id="TVX85271.1"/>
    </source>
</evidence>
<gene>
    <name evidence="1" type="ORF">FPZ44_25475</name>
</gene>
<sequence length="126" mass="14168">MSREGAIPVQQDVLVQAWQQTLPTTLDPSDKATVNADEANPSGLRIHIDTAGRQQYSFDFACSYLDPREVRVQLIDVERDGQNVGEHTPVIQELAQNYVRQIHECAQTLQSITHTRSADDGDYHVH</sequence>
<protein>
    <submittedName>
        <fullName evidence="1">Uncharacterized protein</fullName>
    </submittedName>
</protein>
<proteinExistence type="predicted"/>
<name>A0A559IC59_9BACL</name>
<comment type="caution">
    <text evidence="1">The sequence shown here is derived from an EMBL/GenBank/DDBJ whole genome shotgun (WGS) entry which is preliminary data.</text>
</comment>
<dbReference type="Proteomes" id="UP000318102">
    <property type="component" value="Unassembled WGS sequence"/>
</dbReference>
<dbReference type="RefSeq" id="WP_144995341.1">
    <property type="nucleotide sequence ID" value="NZ_VNJK01000008.1"/>
</dbReference>
<reference evidence="1 2" key="1">
    <citation type="submission" date="2019-07" db="EMBL/GenBank/DDBJ databases">
        <authorList>
            <person name="Kim J."/>
        </authorList>
    </citation>
    <scope>NUCLEOTIDE SEQUENCE [LARGE SCALE GENOMIC DNA]</scope>
    <source>
        <strain evidence="1 2">N4</strain>
    </source>
</reference>
<dbReference type="EMBL" id="VNJK01000008">
    <property type="protein sequence ID" value="TVX85271.1"/>
    <property type="molecule type" value="Genomic_DNA"/>
</dbReference>
<accession>A0A559IC59</accession>